<gene>
    <name evidence="3" type="ORF">MYCIT1_LOCUS35978</name>
</gene>
<dbReference type="SUPFAM" id="SSF51445">
    <property type="entry name" value="(Trans)glycosidases"/>
    <property type="match status" value="1"/>
</dbReference>
<dbReference type="Gene3D" id="3.20.20.80">
    <property type="entry name" value="Glycosidases"/>
    <property type="match status" value="1"/>
</dbReference>
<sequence>MVALSAFLLAVSLAATHTAQAAITVYHANDQHAFTTSTTSSPGASAGAQATYVGPAAYNPSTLVPPPVPTPTVLTTLPIQLQSQGTPNLGIPQKGSFFGFSIEMSVTNQVLGKNSSLLQVPFLNLMANIQQRAGSIMIRVGGNTQESATLVPVGQIPNGRILQKNLTGVTGTTQTPPLDFTPDLLYLMRNISTLVNAHWFLGVPWFITQPFDLAIVKAADEILGDYLLGLQAGNEPDMYTLHGHRPTTYSQFDYMGEFSDFLTQLSASGNDPTGRAAANLIGPNIATFAWTLESVWDAGFVDKFGQNLAYLAAEKYPADNCGATFGSGNAINPQSVLPDYLNHAGHVNLLNQYLNSTMYAQSKNKPFLMFETNTASCGGFLGISDSFAAALWGVDYALLMAHSNFSGAMFHIGGENVFYNPFTAPPTNQSSFRQWTIGPIYYSALVVAEALGASNQTQVLNLGVPGLSDFTPLYGLYENGVPKRVAIINYIDDPSGANDVHAVISIAGWTAPNSVKVKYLAAASVVQKGNITWAGQTFGGVFESDGRPMGTEVIQTVNCDTTAQTCTVVVPAPGMALVFLSDDAQTESGGMPSMTFSTSAHTKFKNTGAYGRSGCPRDVERDEDVRVWPGGNQQAPECGTECAGVGRHARPRGSCCDLDGDGAVVVWVERPSHSHTLSPRDAISCATLPPLSPPAPKANKLGLVLLPHSPSITSPMRVPSRYLRLVGLLACVAVIAGAGRYLTLAFDRVLPRAYVPPPETLELGHPTFADVREYERGLEQHRRFSSAFGRRYVYFPREAWGTGWNNVFQEQLLNTHLAFLADRGYVFADYIARDHPPFPDLLPNGTRAHLHVPMNAFTAGPTGGGAWGAGHSAKRTRGVSKEWWDVVCPPERVHTVDLGETNTELGIGGETSGLDIMTRWATKLRRIDAECVEVSGGTPFNYEFIITDRMLSLWPSYGSSPTLTQFTWSALVTRAIARNFAVFSHSADTPPRPLQPHLSRWLRFPGTGEASSPFPLSAFRPLPVSAPAIPGLLALHIRRGDFGEHCPRLAAESLDYNTWNLLGRPTPGGGPAPLLPDYRNGSDDVREAVMRHCWPALESVLARIAHIRALHPGLEDVFVATNAEREWLDALEAELSKAGWRGVATSLDLRLAPDEAAVSHAVDMGILGAAEVFIGQGYSSLTSNVVQLRLAGGRAPATNRFW</sequence>
<dbReference type="PANTHER" id="PTHR36183:SF2">
    <property type="entry name" value="BETA-GLUCURONIDASE C-TERMINAL DOMAIN-CONTAINING PROTEIN"/>
    <property type="match status" value="1"/>
</dbReference>
<dbReference type="EMBL" id="CAVNYO010000466">
    <property type="protein sequence ID" value="CAK5283449.1"/>
    <property type="molecule type" value="Genomic_DNA"/>
</dbReference>
<dbReference type="PANTHER" id="PTHR36183">
    <property type="entry name" value="BETA-GLUCURONIDASE"/>
    <property type="match status" value="1"/>
</dbReference>
<accession>A0AAD2K7H5</accession>
<keyword evidence="1" id="KW-0732">Signal</keyword>
<evidence type="ECO:0000313" key="3">
    <source>
        <dbReference type="EMBL" id="CAK5283449.1"/>
    </source>
</evidence>
<dbReference type="CDD" id="cd11296">
    <property type="entry name" value="O-FucT_like"/>
    <property type="match status" value="1"/>
</dbReference>
<dbReference type="AlphaFoldDB" id="A0AAD2K7H5"/>
<dbReference type="Pfam" id="PF16862">
    <property type="entry name" value="Glyco_hydro_79C"/>
    <property type="match status" value="1"/>
</dbReference>
<reference evidence="3" key="1">
    <citation type="submission" date="2023-11" db="EMBL/GenBank/DDBJ databases">
        <authorList>
            <person name="De Vega J J."/>
            <person name="De Vega J J."/>
        </authorList>
    </citation>
    <scope>NUCLEOTIDE SEQUENCE</scope>
</reference>
<dbReference type="InterPro" id="IPR017853">
    <property type="entry name" value="GH"/>
</dbReference>
<dbReference type="InterPro" id="IPR031728">
    <property type="entry name" value="GlcAase_C"/>
</dbReference>
<evidence type="ECO:0000256" key="1">
    <source>
        <dbReference type="SAM" id="SignalP"/>
    </source>
</evidence>
<feature type="chain" id="PRO_5042225156" description="Beta-glucuronidase C-terminal domain-containing protein" evidence="1">
    <location>
        <begin position="22"/>
        <end position="1202"/>
    </location>
</feature>
<organism evidence="3 4">
    <name type="scientific">Mycena citricolor</name>
    <dbReference type="NCBI Taxonomy" id="2018698"/>
    <lineage>
        <taxon>Eukaryota</taxon>
        <taxon>Fungi</taxon>
        <taxon>Dikarya</taxon>
        <taxon>Basidiomycota</taxon>
        <taxon>Agaricomycotina</taxon>
        <taxon>Agaricomycetes</taxon>
        <taxon>Agaricomycetidae</taxon>
        <taxon>Agaricales</taxon>
        <taxon>Marasmiineae</taxon>
        <taxon>Mycenaceae</taxon>
        <taxon>Mycena</taxon>
    </lineage>
</organism>
<dbReference type="InterPro" id="IPR052974">
    <property type="entry name" value="GH79_Enzymes"/>
</dbReference>
<feature type="domain" description="Beta-glucuronidase C-terminal" evidence="2">
    <location>
        <begin position="474"/>
        <end position="577"/>
    </location>
</feature>
<dbReference type="Proteomes" id="UP001295794">
    <property type="component" value="Unassembled WGS sequence"/>
</dbReference>
<comment type="caution">
    <text evidence="3">The sequence shown here is derived from an EMBL/GenBank/DDBJ whole genome shotgun (WGS) entry which is preliminary data.</text>
</comment>
<feature type="signal peptide" evidence="1">
    <location>
        <begin position="1"/>
        <end position="21"/>
    </location>
</feature>
<proteinExistence type="predicted"/>
<keyword evidence="4" id="KW-1185">Reference proteome</keyword>
<dbReference type="Gene3D" id="3.40.50.11350">
    <property type="match status" value="1"/>
</dbReference>
<evidence type="ECO:0000259" key="2">
    <source>
        <dbReference type="Pfam" id="PF16862"/>
    </source>
</evidence>
<protein>
    <recommendedName>
        <fullName evidence="2">Beta-glucuronidase C-terminal domain-containing protein</fullName>
    </recommendedName>
</protein>
<evidence type="ECO:0000313" key="4">
    <source>
        <dbReference type="Proteomes" id="UP001295794"/>
    </source>
</evidence>
<name>A0AAD2K7H5_9AGAR</name>